<evidence type="ECO:0000313" key="3">
    <source>
        <dbReference type="Proteomes" id="UP000033052"/>
    </source>
</evidence>
<dbReference type="Pfam" id="PF00753">
    <property type="entry name" value="Lactamase_B"/>
    <property type="match status" value="1"/>
</dbReference>
<sequence>MINIEAFPASYGESILVSLGEDNLKNILIDCGFVSTYNNHIKKRLTELSENGQAIDLFVLTHFDADHIRGAVNFLKENGRYDKPKIIAIEDIWINLLKHVDFGSHKVKLSEQDKIKLKTILRKRYPIELFNRHVNDISSSDSLTLSELICRGNYENNKSFNGGLIVANKESNVVNLDGGIKIKILSPTIDKIEELNKVWVNELLKLGLKFNFNNNGELSEAFEKLLVNIIPSINRGLLRNCSSEKDIVKALSENDVFSEDTDPVNGSSIAFILEYGEKRILLLGDSHPSVIEEGIKKEMGEKNQKLKVDLIKIAHHGSGGNITKGLLEMIDCDKFLICTNGARYSHPDPESISRIITANRDKEKVIIMNYETPSIKKFLSKKLMEKYRYSIVCTNKMGMDNKKCKITYVRV</sequence>
<dbReference type="PANTHER" id="PTHR30619">
    <property type="entry name" value="DNA INTERNALIZATION/COMPETENCE PROTEIN COMEC/REC2"/>
    <property type="match status" value="1"/>
</dbReference>
<dbReference type="Gene3D" id="3.60.15.10">
    <property type="entry name" value="Ribonuclease Z/Hydroxyacylglutathione hydrolase-like"/>
    <property type="match status" value="1"/>
</dbReference>
<dbReference type="GeneID" id="92938853"/>
<dbReference type="RefSeq" id="WP_033059838.1">
    <property type="nucleotide sequence ID" value="NZ_CP009225.1"/>
</dbReference>
<gene>
    <name evidence="2" type="ORF">CLSPO_c21590</name>
</gene>
<keyword evidence="2" id="KW-0378">Hydrolase</keyword>
<dbReference type="InterPro" id="IPR052159">
    <property type="entry name" value="Competence_DNA_uptake"/>
</dbReference>
<evidence type="ECO:0000313" key="2">
    <source>
        <dbReference type="EMBL" id="AKC62879.1"/>
    </source>
</evidence>
<dbReference type="PANTHER" id="PTHR30619:SF1">
    <property type="entry name" value="RECOMBINATION PROTEIN 2"/>
    <property type="match status" value="1"/>
</dbReference>
<protein>
    <submittedName>
        <fullName evidence="2">Zn-dependent hydrolase</fullName>
    </submittedName>
</protein>
<dbReference type="AlphaFoldDB" id="A0A7U4LNI3"/>
<accession>A0A7U4LNI3</accession>
<dbReference type="InterPro" id="IPR001279">
    <property type="entry name" value="Metallo-B-lactamas"/>
</dbReference>
<dbReference type="KEGG" id="cld:CLSPO_c21590"/>
<dbReference type="SUPFAM" id="SSF56281">
    <property type="entry name" value="Metallo-hydrolase/oxidoreductase"/>
    <property type="match status" value="1"/>
</dbReference>
<organism evidence="2 3">
    <name type="scientific">Clostridium sporogenes</name>
    <dbReference type="NCBI Taxonomy" id="1509"/>
    <lineage>
        <taxon>Bacteria</taxon>
        <taxon>Bacillati</taxon>
        <taxon>Bacillota</taxon>
        <taxon>Clostridia</taxon>
        <taxon>Eubacteriales</taxon>
        <taxon>Clostridiaceae</taxon>
        <taxon>Clostridium</taxon>
    </lineage>
</organism>
<reference evidence="2 3" key="1">
    <citation type="journal article" date="2015" name="PLoS ONE">
        <title>A universal mariner transposon system for forward genetic studies in the genus clostridium.</title>
        <authorList>
            <person name="Zhang Y."/>
            <person name="Grosse-Honebrink A."/>
            <person name="Minton N.P."/>
        </authorList>
    </citation>
    <scope>NUCLEOTIDE SEQUENCE [LARGE SCALE GENOMIC DNA]</scope>
    <source>
        <strain evidence="2 3">NCIMB 10696</strain>
    </source>
</reference>
<dbReference type="Proteomes" id="UP000033052">
    <property type="component" value="Chromosome"/>
</dbReference>
<dbReference type="GO" id="GO:0016787">
    <property type="term" value="F:hydrolase activity"/>
    <property type="evidence" value="ECO:0007669"/>
    <property type="project" value="UniProtKB-KW"/>
</dbReference>
<dbReference type="InterPro" id="IPR036866">
    <property type="entry name" value="RibonucZ/Hydroxyglut_hydro"/>
</dbReference>
<feature type="domain" description="Metallo-beta-lactamase" evidence="1">
    <location>
        <begin position="22"/>
        <end position="77"/>
    </location>
</feature>
<dbReference type="EMBL" id="CP009225">
    <property type="protein sequence ID" value="AKC62879.1"/>
    <property type="molecule type" value="Genomic_DNA"/>
</dbReference>
<proteinExistence type="predicted"/>
<name>A0A7U4LNI3_CLOSG</name>
<evidence type="ECO:0000259" key="1">
    <source>
        <dbReference type="Pfam" id="PF00753"/>
    </source>
</evidence>